<evidence type="ECO:0000256" key="9">
    <source>
        <dbReference type="ARBA" id="ARBA00049893"/>
    </source>
</evidence>
<evidence type="ECO:0000256" key="6">
    <source>
        <dbReference type="ARBA" id="ARBA00022833"/>
    </source>
</evidence>
<comment type="catalytic activity">
    <reaction evidence="8">
        <text>adenosine + phosphate = alpha-D-ribose 1-phosphate + adenine</text>
        <dbReference type="Rhea" id="RHEA:27642"/>
        <dbReference type="ChEBI" id="CHEBI:16335"/>
        <dbReference type="ChEBI" id="CHEBI:16708"/>
        <dbReference type="ChEBI" id="CHEBI:43474"/>
        <dbReference type="ChEBI" id="CHEBI:57720"/>
        <dbReference type="EC" id="2.4.2.1"/>
    </reaction>
    <physiologicalReaction direction="left-to-right" evidence="8">
        <dbReference type="Rhea" id="RHEA:27643"/>
    </physiologicalReaction>
</comment>
<dbReference type="InterPro" id="IPR038371">
    <property type="entry name" value="Cu_polyphenol_OxRdtase_sf"/>
</dbReference>
<keyword evidence="3" id="KW-0808">Transferase</keyword>
<keyword evidence="12" id="KW-1185">Reference proteome</keyword>
<dbReference type="Gene3D" id="3.60.140.10">
    <property type="entry name" value="CNF1/YfiH-like putative cysteine hydrolases"/>
    <property type="match status" value="1"/>
</dbReference>
<reference evidence="11 12" key="1">
    <citation type="submission" date="2023-03" db="EMBL/GenBank/DDBJ databases">
        <authorList>
            <person name="Kaur S."/>
            <person name="Espinosa-Saiz D."/>
            <person name="Velazquez E."/>
            <person name="Menendez E."/>
            <person name="diCenzo G.C."/>
        </authorList>
    </citation>
    <scope>NUCLEOTIDE SEQUENCE [LARGE SCALE GENOMIC DNA]</scope>
    <source>
        <strain evidence="11 12">LMG 27395</strain>
    </source>
</reference>
<evidence type="ECO:0000256" key="2">
    <source>
        <dbReference type="ARBA" id="ARBA00007353"/>
    </source>
</evidence>
<protein>
    <recommendedName>
        <fullName evidence="10">Purine nucleoside phosphorylase</fullName>
    </recommendedName>
</protein>
<sequence length="264" mass="28487">MQDDASLSPVQSPLFGAKVGPAIAHGYFTREGGVSEGIYRGLNVGLGSNDDRERVSENRARVARWFHAEPRRLATVHQVHSPDAVVVDGSYDGSRPDADALVTATPGIVLGVLSADCGPVLFADPEAGVIGAAHAGWKGTLDGILESTIEAMISIGAHRERIIACLGPSISRQHYEVGAEFVDRFLAADDSYASFFSPSGRNGHAMFDLPGLTTRRLAEAGVAAENLDICTYANEERFFSYRRTTHRREPDYGRQISAICIREV</sequence>
<proteinExistence type="inferred from homology"/>
<keyword evidence="5" id="KW-0378">Hydrolase</keyword>
<evidence type="ECO:0000256" key="8">
    <source>
        <dbReference type="ARBA" id="ARBA00048968"/>
    </source>
</evidence>
<dbReference type="SUPFAM" id="SSF64438">
    <property type="entry name" value="CNF1/YfiH-like putative cysteine hydrolases"/>
    <property type="match status" value="1"/>
</dbReference>
<keyword evidence="6" id="KW-0862">Zinc</keyword>
<evidence type="ECO:0000256" key="3">
    <source>
        <dbReference type="ARBA" id="ARBA00022679"/>
    </source>
</evidence>
<comment type="catalytic activity">
    <reaction evidence="1">
        <text>inosine + phosphate = alpha-D-ribose 1-phosphate + hypoxanthine</text>
        <dbReference type="Rhea" id="RHEA:27646"/>
        <dbReference type="ChEBI" id="CHEBI:17368"/>
        <dbReference type="ChEBI" id="CHEBI:17596"/>
        <dbReference type="ChEBI" id="CHEBI:43474"/>
        <dbReference type="ChEBI" id="CHEBI:57720"/>
        <dbReference type="EC" id="2.4.2.1"/>
    </reaction>
    <physiologicalReaction direction="left-to-right" evidence="1">
        <dbReference type="Rhea" id="RHEA:27647"/>
    </physiologicalReaction>
</comment>
<keyword evidence="4" id="KW-0479">Metal-binding</keyword>
<comment type="catalytic activity">
    <reaction evidence="7">
        <text>adenosine + H2O + H(+) = inosine + NH4(+)</text>
        <dbReference type="Rhea" id="RHEA:24408"/>
        <dbReference type="ChEBI" id="CHEBI:15377"/>
        <dbReference type="ChEBI" id="CHEBI:15378"/>
        <dbReference type="ChEBI" id="CHEBI:16335"/>
        <dbReference type="ChEBI" id="CHEBI:17596"/>
        <dbReference type="ChEBI" id="CHEBI:28938"/>
        <dbReference type="EC" id="3.5.4.4"/>
    </reaction>
    <physiologicalReaction direction="left-to-right" evidence="7">
        <dbReference type="Rhea" id="RHEA:24409"/>
    </physiologicalReaction>
</comment>
<dbReference type="PANTHER" id="PTHR30616:SF2">
    <property type="entry name" value="PURINE NUCLEOSIDE PHOSPHORYLASE LACC1"/>
    <property type="match status" value="1"/>
</dbReference>
<accession>A0ABY8D0I4</accession>
<evidence type="ECO:0000256" key="10">
    <source>
        <dbReference type="RuleBase" id="RU361274"/>
    </source>
</evidence>
<dbReference type="RefSeq" id="WP_280733974.1">
    <property type="nucleotide sequence ID" value="NZ_CP120368.1"/>
</dbReference>
<evidence type="ECO:0000256" key="1">
    <source>
        <dbReference type="ARBA" id="ARBA00000553"/>
    </source>
</evidence>
<dbReference type="InterPro" id="IPR011324">
    <property type="entry name" value="Cytotoxic_necrot_fac-like_cat"/>
</dbReference>
<evidence type="ECO:0000256" key="4">
    <source>
        <dbReference type="ARBA" id="ARBA00022723"/>
    </source>
</evidence>
<dbReference type="Proteomes" id="UP001235547">
    <property type="component" value="Chromosome 1"/>
</dbReference>
<gene>
    <name evidence="11" type="primary">pgeF</name>
    <name evidence="11" type="ORF">PYH38_005530</name>
</gene>
<dbReference type="CDD" id="cd16833">
    <property type="entry name" value="YfiH"/>
    <property type="match status" value="1"/>
</dbReference>
<evidence type="ECO:0000313" key="11">
    <source>
        <dbReference type="EMBL" id="WEX83168.1"/>
    </source>
</evidence>
<dbReference type="InterPro" id="IPR003730">
    <property type="entry name" value="Cu_polyphenol_OxRdtase"/>
</dbReference>
<dbReference type="Pfam" id="PF02578">
    <property type="entry name" value="Cu-oxidase_4"/>
    <property type="match status" value="1"/>
</dbReference>
<evidence type="ECO:0000256" key="7">
    <source>
        <dbReference type="ARBA" id="ARBA00047989"/>
    </source>
</evidence>
<organism evidence="11 12">
    <name type="scientific">Sinorhizobium numidicum</name>
    <dbReference type="NCBI Taxonomy" id="680248"/>
    <lineage>
        <taxon>Bacteria</taxon>
        <taxon>Pseudomonadati</taxon>
        <taxon>Pseudomonadota</taxon>
        <taxon>Alphaproteobacteria</taxon>
        <taxon>Hyphomicrobiales</taxon>
        <taxon>Rhizobiaceae</taxon>
        <taxon>Sinorhizobium/Ensifer group</taxon>
        <taxon>Sinorhizobium</taxon>
    </lineage>
</organism>
<name>A0ABY8D0I4_9HYPH</name>
<comment type="catalytic activity">
    <reaction evidence="9">
        <text>S-methyl-5'-thioadenosine + phosphate = 5-(methylsulfanyl)-alpha-D-ribose 1-phosphate + adenine</text>
        <dbReference type="Rhea" id="RHEA:11852"/>
        <dbReference type="ChEBI" id="CHEBI:16708"/>
        <dbReference type="ChEBI" id="CHEBI:17509"/>
        <dbReference type="ChEBI" id="CHEBI:43474"/>
        <dbReference type="ChEBI" id="CHEBI:58533"/>
        <dbReference type="EC" id="2.4.2.28"/>
    </reaction>
    <physiologicalReaction direction="left-to-right" evidence="9">
        <dbReference type="Rhea" id="RHEA:11853"/>
    </physiologicalReaction>
</comment>
<comment type="similarity">
    <text evidence="2 10">Belongs to the purine nucleoside phosphorylase YfiH/LACC1 family.</text>
</comment>
<evidence type="ECO:0000256" key="5">
    <source>
        <dbReference type="ARBA" id="ARBA00022801"/>
    </source>
</evidence>
<dbReference type="NCBIfam" id="TIGR00726">
    <property type="entry name" value="peptidoglycan editing factor PgeF"/>
    <property type="match status" value="1"/>
</dbReference>
<dbReference type="EMBL" id="CP120371">
    <property type="protein sequence ID" value="WEX83168.1"/>
    <property type="molecule type" value="Genomic_DNA"/>
</dbReference>
<dbReference type="PANTHER" id="PTHR30616">
    <property type="entry name" value="UNCHARACTERIZED PROTEIN YFIH"/>
    <property type="match status" value="1"/>
</dbReference>
<evidence type="ECO:0000313" key="12">
    <source>
        <dbReference type="Proteomes" id="UP001235547"/>
    </source>
</evidence>